<evidence type="ECO:0000313" key="3">
    <source>
        <dbReference type="Proteomes" id="UP001286313"/>
    </source>
</evidence>
<protein>
    <submittedName>
        <fullName evidence="2">Uncharacterized protein</fullName>
    </submittedName>
</protein>
<evidence type="ECO:0000313" key="2">
    <source>
        <dbReference type="EMBL" id="KAK3866628.1"/>
    </source>
</evidence>
<reference evidence="2" key="1">
    <citation type="submission" date="2023-10" db="EMBL/GenBank/DDBJ databases">
        <title>Genome assemblies of two species of porcelain crab, Petrolisthes cinctipes and Petrolisthes manimaculis (Anomura: Porcellanidae).</title>
        <authorList>
            <person name="Angst P."/>
        </authorList>
    </citation>
    <scope>NUCLEOTIDE SEQUENCE</scope>
    <source>
        <strain evidence="2">PB745_01</strain>
        <tissue evidence="2">Gill</tissue>
    </source>
</reference>
<evidence type="ECO:0000256" key="1">
    <source>
        <dbReference type="SAM" id="Phobius"/>
    </source>
</evidence>
<dbReference type="Proteomes" id="UP001286313">
    <property type="component" value="Unassembled WGS sequence"/>
</dbReference>
<gene>
    <name evidence="2" type="ORF">Pcinc_027858</name>
</gene>
<keyword evidence="1" id="KW-1133">Transmembrane helix</keyword>
<name>A0AAE1F4T4_PETCI</name>
<feature type="transmembrane region" description="Helical" evidence="1">
    <location>
        <begin position="84"/>
        <end position="105"/>
    </location>
</feature>
<keyword evidence="1" id="KW-0812">Transmembrane</keyword>
<comment type="caution">
    <text evidence="2">The sequence shown here is derived from an EMBL/GenBank/DDBJ whole genome shotgun (WGS) entry which is preliminary data.</text>
</comment>
<organism evidence="2 3">
    <name type="scientific">Petrolisthes cinctipes</name>
    <name type="common">Flat porcelain crab</name>
    <dbReference type="NCBI Taxonomy" id="88211"/>
    <lineage>
        <taxon>Eukaryota</taxon>
        <taxon>Metazoa</taxon>
        <taxon>Ecdysozoa</taxon>
        <taxon>Arthropoda</taxon>
        <taxon>Crustacea</taxon>
        <taxon>Multicrustacea</taxon>
        <taxon>Malacostraca</taxon>
        <taxon>Eumalacostraca</taxon>
        <taxon>Eucarida</taxon>
        <taxon>Decapoda</taxon>
        <taxon>Pleocyemata</taxon>
        <taxon>Anomura</taxon>
        <taxon>Galatheoidea</taxon>
        <taxon>Porcellanidae</taxon>
        <taxon>Petrolisthes</taxon>
    </lineage>
</organism>
<dbReference type="AlphaFoldDB" id="A0AAE1F4T4"/>
<dbReference type="EMBL" id="JAWQEG010003364">
    <property type="protein sequence ID" value="KAK3866628.1"/>
    <property type="molecule type" value="Genomic_DNA"/>
</dbReference>
<accession>A0AAE1F4T4</accession>
<keyword evidence="3" id="KW-1185">Reference proteome</keyword>
<proteinExistence type="predicted"/>
<sequence length="147" mass="16797">MSSPTLARTRHETHVMLPSMWHKSCITIGWRLHIETNRANESQCDVVDGQRQGGYQILTAVGPQALRSEGVRAPAFRPRLSRGYIYIFLTTNMSLAVLLQAAEFIERRERAQSNMASTGQTNTYDQLFKWSWVYNQYGVESAERKTA</sequence>
<keyword evidence="1" id="KW-0472">Membrane</keyword>